<feature type="region of interest" description="Disordered" evidence="1">
    <location>
        <begin position="550"/>
        <end position="583"/>
    </location>
</feature>
<feature type="region of interest" description="Disordered" evidence="1">
    <location>
        <begin position="104"/>
        <end position="150"/>
    </location>
</feature>
<dbReference type="HOGENOM" id="CLU_021172_0_0_1"/>
<feature type="compositionally biased region" description="Polar residues" evidence="1">
    <location>
        <begin position="104"/>
        <end position="115"/>
    </location>
</feature>
<dbReference type="AlphaFoldDB" id="U9UWA0"/>
<organism evidence="2">
    <name type="scientific">Rhizophagus irregularis (strain DAOM 181602 / DAOM 197198 / MUCL 43194)</name>
    <name type="common">Arbuscular mycorrhizal fungus</name>
    <name type="synonym">Glomus intraradices</name>
    <dbReference type="NCBI Taxonomy" id="747089"/>
    <lineage>
        <taxon>Eukaryota</taxon>
        <taxon>Fungi</taxon>
        <taxon>Fungi incertae sedis</taxon>
        <taxon>Mucoromycota</taxon>
        <taxon>Glomeromycotina</taxon>
        <taxon>Glomeromycetes</taxon>
        <taxon>Glomerales</taxon>
        <taxon>Glomeraceae</taxon>
        <taxon>Rhizophagus</taxon>
    </lineage>
</organism>
<feature type="compositionally biased region" description="Basic and acidic residues" evidence="1">
    <location>
        <begin position="141"/>
        <end position="150"/>
    </location>
</feature>
<sequence length="583" mass="66948">MINRLFIYFLFKEFQSQQQLGTTTGPSSAIPNFSFVGAIGDMSKTSGESQIPKTALVSTFSAPSALQTTTTTQSSSTSTLTAPIITTSNTVVTTKPAITAGLTKLSNTGPSVTNEQPKDDSEDEVEFFTEKKTRTTPLSPEDEKILKKSDFPRRKKREPIYHNGIFSKDDIKEPTWGYQKSYRRIVPNINDIGNSKKDLLEQLKIRDKPIATSKSLTNTTEANKKKVPGSEVPPESDVEARLVYELLLKPRRDGPYAYRGEYDGTWSPLYGDGRDEKPKLEPLRWKQQSYYKEYVKDVKRTKFPITEERYEAPSWWDKHPYKPVPKELTKDMDQYDLSREAFAEDIVTKMGLRPDPPKVQIDALSKHVTVKLVRVQKKPAEWTETKIVAEPCNCCNTVVQKSKEEKMFFHKLYNPLVGGFESQPLNQPWVFVYAALPGEFEDRTPTYAELLNKYKSGIPQRNMYILDEPPRMPRIDLSNIIEGEIEFSKIVKEDVHKICHQDKKCDCPYAKKEPEVKQSPTIPRSHFYCYERLGKKPRENKPTTFEMIHGYQPFSKQKTPETDENKPTKQHRILVPPQDCDEF</sequence>
<dbReference type="VEuPathDB" id="FungiDB:RhiirFUN_026335"/>
<protein>
    <submittedName>
        <fullName evidence="2">Uncharacterized protein</fullName>
    </submittedName>
</protein>
<reference evidence="2" key="1">
    <citation type="submission" date="2013-07" db="EMBL/GenBank/DDBJ databases">
        <title>The genome of an arbuscular mycorrhizal fungus provides insights into the evolution of the oldest plant symbiosis.</title>
        <authorList>
            <consortium name="DOE Joint Genome Institute"/>
            <person name="Tisserant E."/>
            <person name="Malbreil M."/>
            <person name="Kuo A."/>
            <person name="Kohler A."/>
            <person name="Symeonidi A."/>
            <person name="Balestrini R."/>
            <person name="Charron P."/>
            <person name="Duensing N."/>
            <person name="Frei-dit-Frey N."/>
            <person name="Gianinazzi-Pearson V."/>
            <person name="Gilbert B."/>
            <person name="Handa Y."/>
            <person name="Hijri M."/>
            <person name="Kaul R."/>
            <person name="Kawaguchi M."/>
            <person name="Krajinski F."/>
            <person name="Lammers P."/>
            <person name="Lapierre D."/>
            <person name="Masclaux F.G."/>
            <person name="Murat C."/>
            <person name="Morin E."/>
            <person name="Ndikumana S."/>
            <person name="Pagni M."/>
            <person name="Petitpierre D."/>
            <person name="Requena N."/>
            <person name="Rosikiewicz P."/>
            <person name="Riley R."/>
            <person name="Saito K."/>
            <person name="San Clemente H."/>
            <person name="Shapiro H."/>
            <person name="van Tuinen D."/>
            <person name="Becard G."/>
            <person name="Bonfante P."/>
            <person name="Paszkowski U."/>
            <person name="Shachar-Hill Y."/>
            <person name="Young J.P."/>
            <person name="Sanders I.R."/>
            <person name="Henrissat B."/>
            <person name="Rensing S.A."/>
            <person name="Grigoriev I.V."/>
            <person name="Corradi N."/>
            <person name="Roux C."/>
            <person name="Martin F."/>
        </authorList>
    </citation>
    <scope>NUCLEOTIDE SEQUENCE</scope>
    <source>
        <strain evidence="2">DAOM 197198</strain>
    </source>
</reference>
<name>U9UWA0_RHIID</name>
<feature type="compositionally biased region" description="Basic and acidic residues" evidence="1">
    <location>
        <begin position="558"/>
        <end position="567"/>
    </location>
</feature>
<feature type="compositionally biased region" description="Polar residues" evidence="1">
    <location>
        <begin position="212"/>
        <end position="221"/>
    </location>
</feature>
<accession>U9UWA0</accession>
<feature type="region of interest" description="Disordered" evidence="1">
    <location>
        <begin position="212"/>
        <end position="234"/>
    </location>
</feature>
<gene>
    <name evidence="2" type="ORF">GLOINDRAFT_132491</name>
</gene>
<dbReference type="EMBL" id="KI277869">
    <property type="protein sequence ID" value="ESA19881.1"/>
    <property type="molecule type" value="Genomic_DNA"/>
</dbReference>
<evidence type="ECO:0000256" key="1">
    <source>
        <dbReference type="SAM" id="MobiDB-lite"/>
    </source>
</evidence>
<proteinExistence type="predicted"/>
<evidence type="ECO:0000313" key="2">
    <source>
        <dbReference type="EMBL" id="ESA19881.1"/>
    </source>
</evidence>